<dbReference type="PROSITE" id="PS50977">
    <property type="entry name" value="HTH_TETR_2"/>
    <property type="match status" value="1"/>
</dbReference>
<dbReference type="Proteomes" id="UP000245778">
    <property type="component" value="Unassembled WGS sequence"/>
</dbReference>
<sequence>MDYAQRRKLQGKETERRILNAALDLMRDRGFDKVSIRDICKEAGITTGAFYHHFSSKEALLESGFAPLDDYMAGALAGHEGEPPDLRLWRILSAYAKFMEQSGELIGRYYQRRIAEPGTRSMDATRYTLRAMLDCFRQAEGEGLLRPEHPPEWVADFCFRHFRGVVIDWALHQYSYPLLPKMQEDYKLFATLFHT</sequence>
<dbReference type="InterPro" id="IPR050109">
    <property type="entry name" value="HTH-type_TetR-like_transc_reg"/>
</dbReference>
<dbReference type="GeneID" id="93229856"/>
<proteinExistence type="predicted"/>
<dbReference type="InterPro" id="IPR009057">
    <property type="entry name" value="Homeodomain-like_sf"/>
</dbReference>
<dbReference type="InterPro" id="IPR036271">
    <property type="entry name" value="Tet_transcr_reg_TetR-rel_C_sf"/>
</dbReference>
<gene>
    <name evidence="4" type="ORF">C7373_103192</name>
</gene>
<keyword evidence="1 2" id="KW-0238">DNA-binding</keyword>
<dbReference type="OrthoDB" id="9785164at2"/>
<dbReference type="PANTHER" id="PTHR30055:SF226">
    <property type="entry name" value="HTH-TYPE TRANSCRIPTIONAL REGULATOR PKSA"/>
    <property type="match status" value="1"/>
</dbReference>
<comment type="caution">
    <text evidence="4">The sequence shown here is derived from an EMBL/GenBank/DDBJ whole genome shotgun (WGS) entry which is preliminary data.</text>
</comment>
<evidence type="ECO:0000256" key="1">
    <source>
        <dbReference type="ARBA" id="ARBA00023125"/>
    </source>
</evidence>
<dbReference type="InterPro" id="IPR023772">
    <property type="entry name" value="DNA-bd_HTH_TetR-type_CS"/>
</dbReference>
<evidence type="ECO:0000256" key="2">
    <source>
        <dbReference type="PROSITE-ProRule" id="PRU00335"/>
    </source>
</evidence>
<dbReference type="EMBL" id="QEKK01000003">
    <property type="protein sequence ID" value="PVY58904.1"/>
    <property type="molecule type" value="Genomic_DNA"/>
</dbReference>
<dbReference type="PRINTS" id="PR00455">
    <property type="entry name" value="HTHTETR"/>
</dbReference>
<organism evidence="4 5">
    <name type="scientific">Intestinimonas butyriciproducens</name>
    <dbReference type="NCBI Taxonomy" id="1297617"/>
    <lineage>
        <taxon>Bacteria</taxon>
        <taxon>Bacillati</taxon>
        <taxon>Bacillota</taxon>
        <taxon>Clostridia</taxon>
        <taxon>Eubacteriales</taxon>
        <taxon>Intestinimonas</taxon>
    </lineage>
</organism>
<feature type="DNA-binding region" description="H-T-H motif" evidence="2">
    <location>
        <begin position="35"/>
        <end position="54"/>
    </location>
</feature>
<evidence type="ECO:0000313" key="5">
    <source>
        <dbReference type="Proteomes" id="UP000245778"/>
    </source>
</evidence>
<reference evidence="4 5" key="1">
    <citation type="submission" date="2018-04" db="EMBL/GenBank/DDBJ databases">
        <title>Genomic Encyclopedia of Type Strains, Phase IV (KMG-IV): sequencing the most valuable type-strain genomes for metagenomic binning, comparative biology and taxonomic classification.</title>
        <authorList>
            <person name="Goeker M."/>
        </authorList>
    </citation>
    <scope>NUCLEOTIDE SEQUENCE [LARGE SCALE GENOMIC DNA]</scope>
    <source>
        <strain evidence="4 5">DSM 26588</strain>
    </source>
</reference>
<name>A0A2U1CDA2_9FIRM</name>
<dbReference type="SUPFAM" id="SSF46689">
    <property type="entry name" value="Homeodomain-like"/>
    <property type="match status" value="1"/>
</dbReference>
<dbReference type="SUPFAM" id="SSF48498">
    <property type="entry name" value="Tetracyclin repressor-like, C-terminal domain"/>
    <property type="match status" value="1"/>
</dbReference>
<dbReference type="InterPro" id="IPR001647">
    <property type="entry name" value="HTH_TetR"/>
</dbReference>
<evidence type="ECO:0000259" key="3">
    <source>
        <dbReference type="PROSITE" id="PS50977"/>
    </source>
</evidence>
<protein>
    <submittedName>
        <fullName evidence="4">TetR family transcriptional regulator</fullName>
    </submittedName>
</protein>
<dbReference type="Pfam" id="PF00440">
    <property type="entry name" value="TetR_N"/>
    <property type="match status" value="1"/>
</dbReference>
<dbReference type="PROSITE" id="PS01081">
    <property type="entry name" value="HTH_TETR_1"/>
    <property type="match status" value="1"/>
</dbReference>
<dbReference type="AlphaFoldDB" id="A0A2U1CDA2"/>
<accession>A0A2U1CDA2</accession>
<feature type="domain" description="HTH tetR-type" evidence="3">
    <location>
        <begin position="12"/>
        <end position="72"/>
    </location>
</feature>
<dbReference type="GO" id="GO:0003700">
    <property type="term" value="F:DNA-binding transcription factor activity"/>
    <property type="evidence" value="ECO:0007669"/>
    <property type="project" value="TreeGrafter"/>
</dbReference>
<dbReference type="RefSeq" id="WP_033116358.1">
    <property type="nucleotide sequence ID" value="NZ_CAMREZ010000001.1"/>
</dbReference>
<evidence type="ECO:0000313" key="4">
    <source>
        <dbReference type="EMBL" id="PVY58904.1"/>
    </source>
</evidence>
<dbReference type="GO" id="GO:0000976">
    <property type="term" value="F:transcription cis-regulatory region binding"/>
    <property type="evidence" value="ECO:0007669"/>
    <property type="project" value="TreeGrafter"/>
</dbReference>
<dbReference type="PANTHER" id="PTHR30055">
    <property type="entry name" value="HTH-TYPE TRANSCRIPTIONAL REGULATOR RUTR"/>
    <property type="match status" value="1"/>
</dbReference>
<dbReference type="Gene3D" id="1.10.357.10">
    <property type="entry name" value="Tetracycline Repressor, domain 2"/>
    <property type="match status" value="1"/>
</dbReference>